<dbReference type="InterPro" id="IPR010982">
    <property type="entry name" value="Lambda_DNA-bd_dom_sf"/>
</dbReference>
<organism evidence="2 3">
    <name type="scientific">Dactylosporangium aurantiacum</name>
    <dbReference type="NCBI Taxonomy" id="35754"/>
    <lineage>
        <taxon>Bacteria</taxon>
        <taxon>Bacillati</taxon>
        <taxon>Actinomycetota</taxon>
        <taxon>Actinomycetes</taxon>
        <taxon>Micromonosporales</taxon>
        <taxon>Micromonosporaceae</taxon>
        <taxon>Dactylosporangium</taxon>
    </lineage>
</organism>
<accession>A0A9Q9INB9</accession>
<dbReference type="Gene3D" id="1.10.260.40">
    <property type="entry name" value="lambda repressor-like DNA-binding domains"/>
    <property type="match status" value="1"/>
</dbReference>
<dbReference type="CDD" id="cd00093">
    <property type="entry name" value="HTH_XRE"/>
    <property type="match status" value="1"/>
</dbReference>
<dbReference type="AlphaFoldDB" id="A0A9Q9INB9"/>
<dbReference type="OrthoDB" id="4509586at2"/>
<name>A0A9Q9INB9_9ACTN</name>
<sequence>MPPKAGPAARRGAVTGYMFKLIRESVPASQERLAAHLGIDRATVQSWESGRRPFTSVGFGQAIAVRHKLIQLGADAQLLSMLDEAAEADYLLELIIDADPATLDVDQHPLGWTVLTHSLTEMLAWAVIGQEPARLQGHYRPAHRRGPSPSAPSLESTEARAFFDNLHVIADRTGQRDSTNMLLHRQACFLASLDLTGRTADWLSSTRRSTFPSTFHGWSPMWPDARSIATSLAKHGDPQPLRDFIARAHPDDACELAGLNYSAYWVGDVRHRQHHDTFMPDPALSWRGGRLLRHLVERLDADHPFVDLNIHSLWALLTARQHLAQDEPHLGTELLRRAAEVLDTDMISPQSRRELTSILYGLRMSGVREPGTGR</sequence>
<dbReference type="GO" id="GO:0003677">
    <property type="term" value="F:DNA binding"/>
    <property type="evidence" value="ECO:0007669"/>
    <property type="project" value="InterPro"/>
</dbReference>
<protein>
    <submittedName>
        <fullName evidence="2">Transcriptional regulator</fullName>
    </submittedName>
</protein>
<gene>
    <name evidence="2" type="ORF">Daura_03850</name>
</gene>
<evidence type="ECO:0000313" key="3">
    <source>
        <dbReference type="Proteomes" id="UP001058003"/>
    </source>
</evidence>
<evidence type="ECO:0000313" key="2">
    <source>
        <dbReference type="EMBL" id="UWZ59339.1"/>
    </source>
</evidence>
<dbReference type="KEGG" id="daur:Daura_03850"/>
<dbReference type="SUPFAM" id="SSF47413">
    <property type="entry name" value="lambda repressor-like DNA-binding domains"/>
    <property type="match status" value="1"/>
</dbReference>
<reference evidence="2" key="1">
    <citation type="submission" date="2021-04" db="EMBL/GenBank/DDBJ databases">
        <title>Dactylosporangium aurantiacum NRRL B-8018 full assembly.</title>
        <authorList>
            <person name="Hartkoorn R.C."/>
            <person name="Beaudoing E."/>
            <person name="Hot D."/>
        </authorList>
    </citation>
    <scope>NUCLEOTIDE SEQUENCE</scope>
    <source>
        <strain evidence="2">NRRL B-8018</strain>
    </source>
</reference>
<dbReference type="InterPro" id="IPR001387">
    <property type="entry name" value="Cro/C1-type_HTH"/>
</dbReference>
<keyword evidence="3" id="KW-1185">Reference proteome</keyword>
<dbReference type="Proteomes" id="UP001058003">
    <property type="component" value="Chromosome"/>
</dbReference>
<proteinExistence type="predicted"/>
<dbReference type="EMBL" id="CP073767">
    <property type="protein sequence ID" value="UWZ59339.1"/>
    <property type="molecule type" value="Genomic_DNA"/>
</dbReference>
<dbReference type="PROSITE" id="PS50943">
    <property type="entry name" value="HTH_CROC1"/>
    <property type="match status" value="1"/>
</dbReference>
<dbReference type="RefSeq" id="WP_033362257.1">
    <property type="nucleotide sequence ID" value="NZ_CP073767.1"/>
</dbReference>
<feature type="domain" description="HTH cro/C1-type" evidence="1">
    <location>
        <begin position="29"/>
        <end position="52"/>
    </location>
</feature>
<evidence type="ECO:0000259" key="1">
    <source>
        <dbReference type="PROSITE" id="PS50943"/>
    </source>
</evidence>